<reference evidence="1 2" key="2">
    <citation type="submission" date="2023-10" db="EMBL/GenBank/DDBJ databases">
        <authorList>
            <person name="Han X.F."/>
        </authorList>
    </citation>
    <scope>NUCLEOTIDE SEQUENCE [LARGE SCALE GENOMIC DNA]</scope>
    <source>
        <strain evidence="1 2">KCTC 39840</strain>
    </source>
</reference>
<dbReference type="Pfam" id="PF02597">
    <property type="entry name" value="ThiS"/>
    <property type="match status" value="1"/>
</dbReference>
<dbReference type="InterPro" id="IPR003749">
    <property type="entry name" value="ThiS/MoaD-like"/>
</dbReference>
<reference evidence="2" key="1">
    <citation type="submission" date="2023-07" db="EMBL/GenBank/DDBJ databases">
        <title>Conexibacter stalactiti sp. nov., isolated from stalactites in a lava cave and emended description of the genus Conexibacter.</title>
        <authorList>
            <person name="Lee S.D."/>
        </authorList>
    </citation>
    <scope>NUCLEOTIDE SEQUENCE [LARGE SCALE GENOMIC DNA]</scope>
    <source>
        <strain evidence="2">KCTC 39840</strain>
    </source>
</reference>
<dbReference type="PANTHER" id="PTHR23404">
    <property type="entry name" value="MOLYBDOPTERIN SYNTHASE RELATED"/>
    <property type="match status" value="1"/>
</dbReference>
<protein>
    <submittedName>
        <fullName evidence="1">Molybdenum cofactor biosynthesis protein MoaE</fullName>
    </submittedName>
</protein>
<dbReference type="RefSeq" id="WP_318595879.1">
    <property type="nucleotide sequence ID" value="NZ_JAWSTH010000007.1"/>
</dbReference>
<dbReference type="InterPro" id="IPR036563">
    <property type="entry name" value="MoaE_sf"/>
</dbReference>
<dbReference type="InterPro" id="IPR003448">
    <property type="entry name" value="Mopterin_biosynth_MoaE"/>
</dbReference>
<evidence type="ECO:0000313" key="2">
    <source>
        <dbReference type="Proteomes" id="UP001284601"/>
    </source>
</evidence>
<dbReference type="CDD" id="cd00756">
    <property type="entry name" value="MoaE"/>
    <property type="match status" value="1"/>
</dbReference>
<evidence type="ECO:0000313" key="1">
    <source>
        <dbReference type="EMBL" id="MDW5593619.1"/>
    </source>
</evidence>
<dbReference type="Gene3D" id="3.90.1170.40">
    <property type="entry name" value="Molybdopterin biosynthesis MoaE subunit"/>
    <property type="match status" value="1"/>
</dbReference>
<dbReference type="Proteomes" id="UP001284601">
    <property type="component" value="Unassembled WGS sequence"/>
</dbReference>
<name>A0ABU4HJY0_9ACTN</name>
<comment type="caution">
    <text evidence="1">The sequence shown here is derived from an EMBL/GenBank/DDBJ whole genome shotgun (WGS) entry which is preliminary data.</text>
</comment>
<gene>
    <name evidence="1" type="ORF">R7226_04685</name>
</gene>
<dbReference type="SUPFAM" id="SSF54690">
    <property type="entry name" value="Molybdopterin synthase subunit MoaE"/>
    <property type="match status" value="1"/>
</dbReference>
<dbReference type="SUPFAM" id="SSF54285">
    <property type="entry name" value="MoaD/ThiS"/>
    <property type="match status" value="1"/>
</dbReference>
<keyword evidence="2" id="KW-1185">Reference proteome</keyword>
<dbReference type="EMBL" id="JAWSTH010000007">
    <property type="protein sequence ID" value="MDW5593619.1"/>
    <property type="molecule type" value="Genomic_DNA"/>
</dbReference>
<dbReference type="CDD" id="cd00754">
    <property type="entry name" value="Ubl_MoaD"/>
    <property type="match status" value="1"/>
</dbReference>
<proteinExistence type="predicted"/>
<dbReference type="Pfam" id="PF02391">
    <property type="entry name" value="MoaE"/>
    <property type="match status" value="1"/>
</dbReference>
<dbReference type="InterPro" id="IPR016155">
    <property type="entry name" value="Mopterin_synth/thiamin_S_b"/>
</dbReference>
<dbReference type="Gene3D" id="3.10.20.30">
    <property type="match status" value="1"/>
</dbReference>
<accession>A0ABU4HJY0</accession>
<organism evidence="1 2">
    <name type="scientific">Conexibacter stalactiti</name>
    <dbReference type="NCBI Taxonomy" id="1940611"/>
    <lineage>
        <taxon>Bacteria</taxon>
        <taxon>Bacillati</taxon>
        <taxon>Actinomycetota</taxon>
        <taxon>Thermoleophilia</taxon>
        <taxon>Solirubrobacterales</taxon>
        <taxon>Conexibacteraceae</taxon>
        <taxon>Conexibacter</taxon>
    </lineage>
</organism>
<dbReference type="InterPro" id="IPR012675">
    <property type="entry name" value="Beta-grasp_dom_sf"/>
</dbReference>
<sequence length="231" mass="23910">MHVRIRLFAMLRERAGASELELELPDGARVRDALAAPQVAELAGGLSLVMAVNREYASEDAVLSPGDELALVPPVSGGAGDAPAEPVADGATGDAVHVRVTDAPLTLDPLVALVRDPRAGAVVTFSGVTRDVPSLVYEAYGEMALAQMGAIVREAIERHGLCAAAAEHRVGTVPLSEPSVLVAVSAPHRPEAFAGAREIIDRIKAAAPIWKQEVDKGGAATWVDGTTPPLG</sequence>